<feature type="compositionally biased region" description="Polar residues" evidence="1">
    <location>
        <begin position="1"/>
        <end position="11"/>
    </location>
</feature>
<protein>
    <recommendedName>
        <fullName evidence="4">YD repeat-containing protein</fullName>
    </recommendedName>
</protein>
<gene>
    <name evidence="2" type="ORF">I6G47_11150</name>
</gene>
<evidence type="ECO:0008006" key="4">
    <source>
        <dbReference type="Google" id="ProtNLM"/>
    </source>
</evidence>
<sequence length="169" mass="17911">MSDITLTTGQDQTEHLGIPLPSADSTLEMDLPKLIRALEIIDTEVARRAVSQQVAESLDLIRLAINDMGANKVEKVNTKTGKTIVLKPEDMALGPANGPSKTVITYDGSGRVSTVVETVDGQLATTTVAYNGDGTVNTVTTNYRGRTRTETMAYVAGRVSGSNASEVQA</sequence>
<dbReference type="AlphaFoldDB" id="A0A7T2YXK6"/>
<evidence type="ECO:0000313" key="3">
    <source>
        <dbReference type="Proteomes" id="UP000595064"/>
    </source>
</evidence>
<dbReference type="EMBL" id="CP065748">
    <property type="protein sequence ID" value="QPS83575.1"/>
    <property type="molecule type" value="Genomic_DNA"/>
</dbReference>
<proteinExistence type="predicted"/>
<reference evidence="2 3" key="1">
    <citation type="submission" date="2020-12" db="EMBL/GenBank/DDBJ databases">
        <title>FDA dAtabase for Regulatory Grade micrObial Sequences (FDA-ARGOS): Supporting development and validation of Infectious Disease Dx tests.</title>
        <authorList>
            <person name="Sproer C."/>
            <person name="Gronow S."/>
            <person name="Severitt S."/>
            <person name="Schroder I."/>
            <person name="Tallon L."/>
            <person name="Sadzewicz L."/>
            <person name="Zhao X."/>
            <person name="Boylan J."/>
            <person name="Ott S."/>
            <person name="Bowen H."/>
            <person name="Vavikolanu K."/>
            <person name="Mehta A."/>
            <person name="Aluvathingal J."/>
            <person name="Nadendla S."/>
            <person name="Lowell S."/>
            <person name="Myers T."/>
            <person name="Yan Y."/>
            <person name="Sichtig H."/>
        </authorList>
    </citation>
    <scope>NUCLEOTIDE SEQUENCE [LARGE SCALE GENOMIC DNA]</scope>
    <source>
        <strain evidence="2 3">FDAARGOS_890</strain>
    </source>
</reference>
<dbReference type="RefSeq" id="WP_198129371.1">
    <property type="nucleotide sequence ID" value="NZ_CP065748.1"/>
</dbReference>
<name>A0A7T2YXK6_9BURK</name>
<dbReference type="Proteomes" id="UP000595064">
    <property type="component" value="Chromosome"/>
</dbReference>
<feature type="region of interest" description="Disordered" evidence="1">
    <location>
        <begin position="1"/>
        <end position="21"/>
    </location>
</feature>
<accession>A0A7T2YXK6</accession>
<evidence type="ECO:0000256" key="1">
    <source>
        <dbReference type="SAM" id="MobiDB-lite"/>
    </source>
</evidence>
<organism evidence="2 3">
    <name type="scientific">Delftia lacustris</name>
    <dbReference type="NCBI Taxonomy" id="558537"/>
    <lineage>
        <taxon>Bacteria</taxon>
        <taxon>Pseudomonadati</taxon>
        <taxon>Pseudomonadota</taxon>
        <taxon>Betaproteobacteria</taxon>
        <taxon>Burkholderiales</taxon>
        <taxon>Comamonadaceae</taxon>
        <taxon>Delftia</taxon>
    </lineage>
</organism>
<dbReference type="KEGG" id="dla:I6G47_11150"/>
<evidence type="ECO:0000313" key="2">
    <source>
        <dbReference type="EMBL" id="QPS83575.1"/>
    </source>
</evidence>
<keyword evidence="3" id="KW-1185">Reference proteome</keyword>